<sequence>MATEDPAEYESDPEDSLLPSAMRRREASDDEGEEEGEGEGEGRRTDRRVVVGSDGESDGQGGAGGYEEEELEDEEYEEEEEEEYEERRSERGGDGGGEVLVPIQVVRKEEEEAGEVIGGDAEGVQEKGVEGVEGEGEKKENEPFAVPTAGAFYMHDDRFRDSGGPRHRRTPGGRRLWESKDNKAWVHDRFEEMSLQDAHYNERKASRGRFRGRGKNRVNDHGYIRENRPRVYEDNNQNWAPKTVRGRGPRRYQPLWKSNNEMPTSQQKQSVKSYETTSNKNSLRPSSNTSNARSDPAAPRKQVFASSLNSASPPFYPSGSSNQDTSIVQKRDGQSGNTNRNLPSSTLEKNHFSSQSSAPLRGKATIDPIGQDKVYYDGSVRGASMKPLNNSHSFGSSSSVNPSQSYQSRNQGRALTLPGQSNYQPNSSTDQVNRSSVQTQVPVVQRKPVLNRVQSVPSAPQLSGGSHAVSAPQALSSNSSEIGEVESPLGSSKSKTALVVKGKTSVVQGSGRGSFMYGGAQVIGVTGAMGGGAGDQSFPTPALLPVMQFGGQHPGGLGVPAVGMALPGYVSQPGFGNSEMTWVPVLAGAAGAMGASYPYIALDGGYYARPPGQISSSTPSGYRCNAPNFVLEGYAGPAELVIVIKEASTNKSTNVGKTPPQKPEIVNDEFGQRQNKPRRCVIPCSCFANEIRVRRPLWLTSGVFL</sequence>
<evidence type="ECO:0000313" key="15">
    <source>
        <dbReference type="EMBL" id="KAK1298284.1"/>
    </source>
</evidence>
<comment type="subcellular location">
    <subcellularLocation>
        <location evidence="2">Cytoplasm</location>
    </subcellularLocation>
    <subcellularLocation>
        <location evidence="1">Nucleus</location>
    </subcellularLocation>
</comment>
<keyword evidence="9" id="KW-0694">RNA-binding</keyword>
<reference evidence="15" key="2">
    <citation type="submission" date="2023-06" db="EMBL/GenBank/DDBJ databases">
        <authorList>
            <person name="Ma L."/>
            <person name="Liu K.-W."/>
            <person name="Li Z."/>
            <person name="Hsiao Y.-Y."/>
            <person name="Qi Y."/>
            <person name="Fu T."/>
            <person name="Tang G."/>
            <person name="Zhang D."/>
            <person name="Sun W.-H."/>
            <person name="Liu D.-K."/>
            <person name="Li Y."/>
            <person name="Chen G.-Z."/>
            <person name="Liu X.-D."/>
            <person name="Liao X.-Y."/>
            <person name="Jiang Y.-T."/>
            <person name="Yu X."/>
            <person name="Hao Y."/>
            <person name="Huang J."/>
            <person name="Zhao X.-W."/>
            <person name="Ke S."/>
            <person name="Chen Y.-Y."/>
            <person name="Wu W.-L."/>
            <person name="Hsu J.-L."/>
            <person name="Lin Y.-F."/>
            <person name="Huang M.-D."/>
            <person name="Li C.-Y."/>
            <person name="Huang L."/>
            <person name="Wang Z.-W."/>
            <person name="Zhao X."/>
            <person name="Zhong W.-Y."/>
            <person name="Peng D.-H."/>
            <person name="Ahmad S."/>
            <person name="Lan S."/>
            <person name="Zhang J.-S."/>
            <person name="Tsai W.-C."/>
            <person name="Van De Peer Y."/>
            <person name="Liu Z.-J."/>
        </authorList>
    </citation>
    <scope>NUCLEOTIDE SEQUENCE</scope>
    <source>
        <strain evidence="15">CP</strain>
        <tissue evidence="15">Leaves</tissue>
    </source>
</reference>
<keyword evidence="5" id="KW-0963">Cytoplasm</keyword>
<feature type="compositionally biased region" description="Acidic residues" evidence="13">
    <location>
        <begin position="66"/>
        <end position="84"/>
    </location>
</feature>
<evidence type="ECO:0000256" key="13">
    <source>
        <dbReference type="SAM" id="MobiDB-lite"/>
    </source>
</evidence>
<feature type="compositionally biased region" description="Acidic residues" evidence="13">
    <location>
        <begin position="1"/>
        <end position="15"/>
    </location>
</feature>
<evidence type="ECO:0000259" key="14">
    <source>
        <dbReference type="SMART" id="SM01044"/>
    </source>
</evidence>
<dbReference type="InterPro" id="IPR044796">
    <property type="entry name" value="MLN51_plant"/>
</dbReference>
<keyword evidence="6" id="KW-0507">mRNA processing</keyword>
<feature type="compositionally biased region" description="Polar residues" evidence="13">
    <location>
        <begin position="452"/>
        <end position="464"/>
    </location>
</feature>
<dbReference type="AlphaFoldDB" id="A0AAV9DBR9"/>
<evidence type="ECO:0000256" key="4">
    <source>
        <dbReference type="ARBA" id="ARBA00022448"/>
    </source>
</evidence>
<evidence type="ECO:0000256" key="9">
    <source>
        <dbReference type="ARBA" id="ARBA00022884"/>
    </source>
</evidence>
<dbReference type="GO" id="GO:0006397">
    <property type="term" value="P:mRNA processing"/>
    <property type="evidence" value="ECO:0007669"/>
    <property type="project" value="UniProtKB-KW"/>
</dbReference>
<evidence type="ECO:0000256" key="12">
    <source>
        <dbReference type="ARBA" id="ARBA00023242"/>
    </source>
</evidence>
<dbReference type="GO" id="GO:0035145">
    <property type="term" value="C:exon-exon junction complex"/>
    <property type="evidence" value="ECO:0007669"/>
    <property type="project" value="InterPro"/>
</dbReference>
<feature type="compositionally biased region" description="Polar residues" evidence="13">
    <location>
        <begin position="304"/>
        <end position="358"/>
    </location>
</feature>
<dbReference type="GO" id="GO:0005737">
    <property type="term" value="C:cytoplasm"/>
    <property type="evidence" value="ECO:0007669"/>
    <property type="project" value="UniProtKB-SubCell"/>
</dbReference>
<feature type="region of interest" description="Disordered" evidence="13">
    <location>
        <begin position="387"/>
        <end position="489"/>
    </location>
</feature>
<evidence type="ECO:0000256" key="8">
    <source>
        <dbReference type="ARBA" id="ARBA00022845"/>
    </source>
</evidence>
<keyword evidence="10" id="KW-0866">Nonsense-mediated mRNA decay</keyword>
<feature type="compositionally biased region" description="Polar residues" evidence="13">
    <location>
        <begin position="256"/>
        <end position="293"/>
    </location>
</feature>
<gene>
    <name evidence="15" type="ORF">QJS10_CPB14g01180</name>
</gene>
<feature type="compositionally biased region" description="Low complexity" evidence="13">
    <location>
        <begin position="391"/>
        <end position="408"/>
    </location>
</feature>
<feature type="compositionally biased region" description="Basic residues" evidence="13">
    <location>
        <begin position="206"/>
        <end position="216"/>
    </location>
</feature>
<dbReference type="GO" id="GO:0003729">
    <property type="term" value="F:mRNA binding"/>
    <property type="evidence" value="ECO:0007669"/>
    <property type="project" value="InterPro"/>
</dbReference>
<feature type="compositionally biased region" description="Acidic residues" evidence="13">
    <location>
        <begin position="28"/>
        <end position="39"/>
    </location>
</feature>
<dbReference type="SMART" id="SM01044">
    <property type="entry name" value="Btz"/>
    <property type="match status" value="1"/>
</dbReference>
<reference evidence="15" key="1">
    <citation type="journal article" date="2023" name="Nat. Commun.">
        <title>Diploid and tetraploid genomes of Acorus and the evolution of monocots.</title>
        <authorList>
            <person name="Ma L."/>
            <person name="Liu K.W."/>
            <person name="Li Z."/>
            <person name="Hsiao Y.Y."/>
            <person name="Qi Y."/>
            <person name="Fu T."/>
            <person name="Tang G.D."/>
            <person name="Zhang D."/>
            <person name="Sun W.H."/>
            <person name="Liu D.K."/>
            <person name="Li Y."/>
            <person name="Chen G.Z."/>
            <person name="Liu X.D."/>
            <person name="Liao X.Y."/>
            <person name="Jiang Y.T."/>
            <person name="Yu X."/>
            <person name="Hao Y."/>
            <person name="Huang J."/>
            <person name="Zhao X.W."/>
            <person name="Ke S."/>
            <person name="Chen Y.Y."/>
            <person name="Wu W.L."/>
            <person name="Hsu J.L."/>
            <person name="Lin Y.F."/>
            <person name="Huang M.D."/>
            <person name="Li C.Y."/>
            <person name="Huang L."/>
            <person name="Wang Z.W."/>
            <person name="Zhao X."/>
            <person name="Zhong W.Y."/>
            <person name="Peng D.H."/>
            <person name="Ahmad S."/>
            <person name="Lan S."/>
            <person name="Zhang J.S."/>
            <person name="Tsai W.C."/>
            <person name="Van de Peer Y."/>
            <person name="Liu Z.J."/>
        </authorList>
    </citation>
    <scope>NUCLEOTIDE SEQUENCE</scope>
    <source>
        <strain evidence="15">CP</strain>
    </source>
</reference>
<evidence type="ECO:0000256" key="7">
    <source>
        <dbReference type="ARBA" id="ARBA00022816"/>
    </source>
</evidence>
<evidence type="ECO:0000256" key="11">
    <source>
        <dbReference type="ARBA" id="ARBA00023187"/>
    </source>
</evidence>
<feature type="region of interest" description="Disordered" evidence="13">
    <location>
        <begin position="200"/>
        <end position="365"/>
    </location>
</feature>
<dbReference type="InterPro" id="IPR018545">
    <property type="entry name" value="Btz_dom"/>
</dbReference>
<feature type="compositionally biased region" description="Basic and acidic residues" evidence="13">
    <location>
        <begin position="217"/>
        <end position="233"/>
    </location>
</feature>
<feature type="compositionally biased region" description="Basic and acidic residues" evidence="13">
    <location>
        <begin position="124"/>
        <end position="142"/>
    </location>
</feature>
<evidence type="ECO:0000256" key="2">
    <source>
        <dbReference type="ARBA" id="ARBA00004496"/>
    </source>
</evidence>
<keyword evidence="16" id="KW-1185">Reference proteome</keyword>
<keyword evidence="7" id="KW-0509">mRNA transport</keyword>
<proteinExistence type="inferred from homology"/>
<evidence type="ECO:0000256" key="10">
    <source>
        <dbReference type="ARBA" id="ARBA00023161"/>
    </source>
</evidence>
<dbReference type="GO" id="GO:0000184">
    <property type="term" value="P:nuclear-transcribed mRNA catabolic process, nonsense-mediated decay"/>
    <property type="evidence" value="ECO:0007669"/>
    <property type="project" value="UniProtKB-KW"/>
</dbReference>
<keyword evidence="12" id="KW-0539">Nucleus</keyword>
<feature type="compositionally biased region" description="Basic and acidic residues" evidence="13">
    <location>
        <begin position="40"/>
        <end position="49"/>
    </location>
</feature>
<dbReference type="GO" id="GO:0006417">
    <property type="term" value="P:regulation of translation"/>
    <property type="evidence" value="ECO:0007669"/>
    <property type="project" value="UniProtKB-KW"/>
</dbReference>
<comment type="similarity">
    <text evidence="3">Belongs to the CASC3 family.</text>
</comment>
<evidence type="ECO:0000256" key="3">
    <source>
        <dbReference type="ARBA" id="ARBA00009548"/>
    </source>
</evidence>
<name>A0AAV9DBR9_ACOCL</name>
<evidence type="ECO:0000256" key="6">
    <source>
        <dbReference type="ARBA" id="ARBA00022664"/>
    </source>
</evidence>
<dbReference type="GO" id="GO:0008380">
    <property type="term" value="P:RNA splicing"/>
    <property type="evidence" value="ECO:0007669"/>
    <property type="project" value="UniProtKB-KW"/>
</dbReference>
<feature type="compositionally biased region" description="Polar residues" evidence="13">
    <location>
        <begin position="409"/>
        <end position="442"/>
    </location>
</feature>
<comment type="caution">
    <text evidence="15">The sequence shown here is derived from an EMBL/GenBank/DDBJ whole genome shotgun (WGS) entry which is preliminary data.</text>
</comment>
<feature type="compositionally biased region" description="Basic and acidic residues" evidence="13">
    <location>
        <begin position="154"/>
        <end position="164"/>
    </location>
</feature>
<accession>A0AAV9DBR9</accession>
<keyword evidence="11" id="KW-0508">mRNA splicing</keyword>
<evidence type="ECO:0000313" key="16">
    <source>
        <dbReference type="Proteomes" id="UP001180020"/>
    </source>
</evidence>
<evidence type="ECO:0000256" key="1">
    <source>
        <dbReference type="ARBA" id="ARBA00004123"/>
    </source>
</evidence>
<organism evidence="15 16">
    <name type="scientific">Acorus calamus</name>
    <name type="common">Sweet flag</name>
    <dbReference type="NCBI Taxonomy" id="4465"/>
    <lineage>
        <taxon>Eukaryota</taxon>
        <taxon>Viridiplantae</taxon>
        <taxon>Streptophyta</taxon>
        <taxon>Embryophyta</taxon>
        <taxon>Tracheophyta</taxon>
        <taxon>Spermatophyta</taxon>
        <taxon>Magnoliopsida</taxon>
        <taxon>Liliopsida</taxon>
        <taxon>Acoraceae</taxon>
        <taxon>Acorus</taxon>
    </lineage>
</organism>
<keyword evidence="4" id="KW-0813">Transport</keyword>
<keyword evidence="8" id="KW-0810">Translation regulation</keyword>
<dbReference type="PANTHER" id="PTHR46837">
    <property type="entry name" value="PROTEIN MLN51 HOMOLOG"/>
    <property type="match status" value="1"/>
</dbReference>
<feature type="domain" description="Btz" evidence="14">
    <location>
        <begin position="108"/>
        <end position="216"/>
    </location>
</feature>
<feature type="region of interest" description="Disordered" evidence="13">
    <location>
        <begin position="1"/>
        <end position="176"/>
    </location>
</feature>
<dbReference type="Pfam" id="PF09405">
    <property type="entry name" value="Btz"/>
    <property type="match status" value="1"/>
</dbReference>
<dbReference type="Proteomes" id="UP001180020">
    <property type="component" value="Unassembled WGS sequence"/>
</dbReference>
<dbReference type="PANTHER" id="PTHR46837:SF5">
    <property type="entry name" value="PROTEIN MLN51 HOMOLOG"/>
    <property type="match status" value="1"/>
</dbReference>
<dbReference type="EMBL" id="JAUJYO010000014">
    <property type="protein sequence ID" value="KAK1298284.1"/>
    <property type="molecule type" value="Genomic_DNA"/>
</dbReference>
<protein>
    <recommendedName>
        <fullName evidence="14">Btz domain-containing protein</fullName>
    </recommendedName>
</protein>
<dbReference type="GO" id="GO:0051028">
    <property type="term" value="P:mRNA transport"/>
    <property type="evidence" value="ECO:0007669"/>
    <property type="project" value="UniProtKB-KW"/>
</dbReference>
<evidence type="ECO:0000256" key="5">
    <source>
        <dbReference type="ARBA" id="ARBA00022490"/>
    </source>
</evidence>